<comment type="caution">
    <text evidence="3">The sequence shown here is derived from an EMBL/GenBank/DDBJ whole genome shotgun (WGS) entry which is preliminary data.</text>
</comment>
<reference evidence="3 4" key="1">
    <citation type="submission" date="2018-08" db="EMBL/GenBank/DDBJ databases">
        <title>Acidipila sp. 4G-K13, an acidobacterium isolated from forest soil.</title>
        <authorList>
            <person name="Gao Z.-H."/>
            <person name="Qiu L.-H."/>
        </authorList>
    </citation>
    <scope>NUCLEOTIDE SEQUENCE [LARGE SCALE GENOMIC DNA]</scope>
    <source>
        <strain evidence="3 4">4G-K13</strain>
    </source>
</reference>
<feature type="signal peptide" evidence="1">
    <location>
        <begin position="1"/>
        <end position="31"/>
    </location>
</feature>
<dbReference type="InterPro" id="IPR017853">
    <property type="entry name" value="GH"/>
</dbReference>
<evidence type="ECO:0000313" key="4">
    <source>
        <dbReference type="Proteomes" id="UP000264702"/>
    </source>
</evidence>
<dbReference type="EMBL" id="QVQT01000003">
    <property type="protein sequence ID" value="RFU17260.1"/>
    <property type="molecule type" value="Genomic_DNA"/>
</dbReference>
<feature type="chain" id="PRO_5016943662" evidence="1">
    <location>
        <begin position="32"/>
        <end position="285"/>
    </location>
</feature>
<gene>
    <name evidence="3" type="ORF">D0Y96_09660</name>
</gene>
<feature type="domain" description="Rv2525c-like glycoside hydrolase-like" evidence="2">
    <location>
        <begin position="84"/>
        <end position="178"/>
    </location>
</feature>
<evidence type="ECO:0000259" key="2">
    <source>
        <dbReference type="Pfam" id="PF08924"/>
    </source>
</evidence>
<dbReference type="InterPro" id="IPR015020">
    <property type="entry name" value="Rv2525c-like_Glyco_Hydro-like"/>
</dbReference>
<keyword evidence="4" id="KW-1185">Reference proteome</keyword>
<name>A0A372IQP4_9BACT</name>
<dbReference type="OrthoDB" id="115128at2"/>
<evidence type="ECO:0000313" key="3">
    <source>
        <dbReference type="EMBL" id="RFU17260.1"/>
    </source>
</evidence>
<dbReference type="AlphaFoldDB" id="A0A372IQP4"/>
<accession>A0A372IQP4</accession>
<keyword evidence="1" id="KW-0732">Signal</keyword>
<organism evidence="3 4">
    <name type="scientific">Paracidobacterium acidisoli</name>
    <dbReference type="NCBI Taxonomy" id="2303751"/>
    <lineage>
        <taxon>Bacteria</taxon>
        <taxon>Pseudomonadati</taxon>
        <taxon>Acidobacteriota</taxon>
        <taxon>Terriglobia</taxon>
        <taxon>Terriglobales</taxon>
        <taxon>Acidobacteriaceae</taxon>
        <taxon>Paracidobacterium</taxon>
    </lineage>
</organism>
<dbReference type="Gene3D" id="3.20.20.80">
    <property type="entry name" value="Glycosidases"/>
    <property type="match status" value="1"/>
</dbReference>
<evidence type="ECO:0000256" key="1">
    <source>
        <dbReference type="SAM" id="SignalP"/>
    </source>
</evidence>
<dbReference type="Pfam" id="PF08924">
    <property type="entry name" value="Rv2525c_GlyHyd-like"/>
    <property type="match status" value="1"/>
</dbReference>
<dbReference type="SUPFAM" id="SSF51445">
    <property type="entry name" value="(Trans)glycosidases"/>
    <property type="match status" value="1"/>
</dbReference>
<sequence length="285" mass="30506">MLSRPANLLLLSLILLSSGILSSGIAATAPAAPAKSGRFYLGFDKNTYPGDDLLPALHQTFSFTGYWLNNPPGAASNPWVGRRATLRSAGFGFLILFNGRTDAELRGHDAASLGKADADAAVDAALREGFPAGATIYLDQEEGGRLLPEQADYLGAWITWVSYSDFHPGVYCSGIRVRDGKDVITTAGDIAQRFPDPDLELHFWVLNDQTPPSPGCTPLRLNPSKSGFPAASVWQYARSPRGSEPDTSAKGYAPGNLCYAPGLPHSEHTFLDLDTSRSPDPSQGR</sequence>
<proteinExistence type="predicted"/>
<protein>
    <submittedName>
        <fullName evidence="3">DUF1906 domain-containing protein</fullName>
    </submittedName>
</protein>
<dbReference type="Proteomes" id="UP000264702">
    <property type="component" value="Unassembled WGS sequence"/>
</dbReference>